<evidence type="ECO:0000313" key="2">
    <source>
        <dbReference type="EMBL" id="MBY84113.1"/>
    </source>
</evidence>
<feature type="domain" description="Endonuclease/exonuclease/phosphatase" evidence="1">
    <location>
        <begin position="109"/>
        <end position="222"/>
    </location>
</feature>
<dbReference type="PANTHER" id="PTHR33273">
    <property type="entry name" value="DOMAIN-CONTAINING PROTEIN, PUTATIVE-RELATED"/>
    <property type="match status" value="1"/>
</dbReference>
<dbReference type="SUPFAM" id="SSF56219">
    <property type="entry name" value="DNase I-like"/>
    <property type="match status" value="1"/>
</dbReference>
<gene>
    <name evidence="2" type="ORF">g.28035</name>
</gene>
<organism evidence="2">
    <name type="scientific">Sipha flava</name>
    <name type="common">yellow sugarcane aphid</name>
    <dbReference type="NCBI Taxonomy" id="143950"/>
    <lineage>
        <taxon>Eukaryota</taxon>
        <taxon>Metazoa</taxon>
        <taxon>Ecdysozoa</taxon>
        <taxon>Arthropoda</taxon>
        <taxon>Hexapoda</taxon>
        <taxon>Insecta</taxon>
        <taxon>Pterygota</taxon>
        <taxon>Neoptera</taxon>
        <taxon>Paraneoptera</taxon>
        <taxon>Hemiptera</taxon>
        <taxon>Sternorrhyncha</taxon>
        <taxon>Aphidomorpha</taxon>
        <taxon>Aphidoidea</taxon>
        <taxon>Aphididae</taxon>
        <taxon>Sipha</taxon>
    </lineage>
</organism>
<dbReference type="InterPro" id="IPR005135">
    <property type="entry name" value="Endo/exonuclease/phosphatase"/>
</dbReference>
<protein>
    <submittedName>
        <fullName evidence="2">Putative RNA-directed DNA polymerase</fullName>
    </submittedName>
</protein>
<dbReference type="Pfam" id="PF14529">
    <property type="entry name" value="Exo_endo_phos_2"/>
    <property type="match status" value="1"/>
</dbReference>
<dbReference type="EMBL" id="GGMS01014910">
    <property type="protein sequence ID" value="MBY84113.1"/>
    <property type="molecule type" value="Transcribed_RNA"/>
</dbReference>
<dbReference type="AlphaFoldDB" id="A0A2S2R2E8"/>
<keyword evidence="2" id="KW-0548">Nucleotidyltransferase</keyword>
<dbReference type="PANTHER" id="PTHR33273:SF4">
    <property type="entry name" value="ENDONUCLEASE_EXONUCLEASE_PHOSPHATASE DOMAIN-CONTAINING PROTEIN"/>
    <property type="match status" value="1"/>
</dbReference>
<name>A0A2S2R2E8_9HEMI</name>
<sequence length="502" mass="57450">MSTNNNQTHPLSILLWNANGLTHNKNELQHLLYDKKINIALITETHLTPTKHFNIPGYTTHRTDHPDGTAHAGTAILISTTLLHYALPTYQKTYIQATNIQIVLNHIPITISSVYCPPSQKITQPRLQTFLRTLKNSFIIGGDFNAKHTVFGCRSTNPRGQTFYNTILNNHLSFISPSAPTYWPSHTNRHPDILDFFITSLPNHLNNNIKNLEELSSDHSPVLLLLGGKPENVNNTPHSRQINFNLFQKKLDEYISLNIRLKTRDDIDSASQFLITTIQEAITGSTFSQPNTNIPTKPHQYTYLPQHLKELIKKKRQARKIWQQTHYPGHKHELNKLTNKLKKDLQTFKANQFHSFLSSLTPVNGSLWKSIKNKTKRKDVVPPLTNPNNTLAITDSEKAHLFGNHLSEIFQPHSDTNHNIATHIENVQTFLNSPLPMSLPAKPITPQEIKYYITKLHNNKSPGYDLINNKILKKLTNKAILLLTHIYNTMLRLSYIPPIWKF</sequence>
<dbReference type="Gene3D" id="3.60.10.10">
    <property type="entry name" value="Endonuclease/exonuclease/phosphatase"/>
    <property type="match status" value="1"/>
</dbReference>
<proteinExistence type="predicted"/>
<keyword evidence="2" id="KW-0808">Transferase</keyword>
<keyword evidence="2" id="KW-0695">RNA-directed DNA polymerase</keyword>
<dbReference type="OrthoDB" id="6776929at2759"/>
<accession>A0A2S2R2E8</accession>
<evidence type="ECO:0000259" key="1">
    <source>
        <dbReference type="Pfam" id="PF14529"/>
    </source>
</evidence>
<dbReference type="GO" id="GO:0003964">
    <property type="term" value="F:RNA-directed DNA polymerase activity"/>
    <property type="evidence" value="ECO:0007669"/>
    <property type="project" value="UniProtKB-KW"/>
</dbReference>
<reference evidence="2" key="1">
    <citation type="submission" date="2018-04" db="EMBL/GenBank/DDBJ databases">
        <title>Transcriptome assembly of Sipha flava.</title>
        <authorList>
            <person name="Scully E.D."/>
            <person name="Geib S.M."/>
            <person name="Palmer N.A."/>
            <person name="Koch K."/>
            <person name="Bradshaw J."/>
            <person name="Heng-Moss T."/>
            <person name="Sarath G."/>
        </authorList>
    </citation>
    <scope>NUCLEOTIDE SEQUENCE</scope>
</reference>
<dbReference type="InterPro" id="IPR036691">
    <property type="entry name" value="Endo/exonu/phosph_ase_sf"/>
</dbReference>